<evidence type="ECO:0000256" key="6">
    <source>
        <dbReference type="ARBA" id="ARBA00012180"/>
    </source>
</evidence>
<gene>
    <name evidence="14" type="primary">rnhB</name>
    <name evidence="18" type="ORF">NPRO_13330</name>
</gene>
<accession>A0A809RAR2</accession>
<comment type="catalytic activity">
    <reaction evidence="1 14 15 16">
        <text>Endonucleolytic cleavage to 5'-phosphomonoester.</text>
        <dbReference type="EC" id="3.1.26.4"/>
    </reaction>
</comment>
<dbReference type="NCBIfam" id="NF000595">
    <property type="entry name" value="PRK00015.1-3"/>
    <property type="match status" value="1"/>
</dbReference>
<feature type="binding site" evidence="14 15">
    <location>
        <position position="27"/>
    </location>
    <ligand>
        <name>a divalent metal cation</name>
        <dbReference type="ChEBI" id="CHEBI:60240"/>
    </ligand>
</feature>
<dbReference type="EC" id="3.1.26.4" evidence="6 14"/>
<dbReference type="InterPro" id="IPR001352">
    <property type="entry name" value="RNase_HII/HIII"/>
</dbReference>
<evidence type="ECO:0000256" key="13">
    <source>
        <dbReference type="ARBA" id="ARBA00023211"/>
    </source>
</evidence>
<dbReference type="GO" id="GO:0005737">
    <property type="term" value="C:cytoplasm"/>
    <property type="evidence" value="ECO:0007669"/>
    <property type="project" value="UniProtKB-SubCell"/>
</dbReference>
<dbReference type="InterPro" id="IPR012337">
    <property type="entry name" value="RNaseH-like_sf"/>
</dbReference>
<dbReference type="Pfam" id="PF01351">
    <property type="entry name" value="RNase_HII"/>
    <property type="match status" value="1"/>
</dbReference>
<name>A0A809RAR2_9BACT</name>
<evidence type="ECO:0000256" key="9">
    <source>
        <dbReference type="ARBA" id="ARBA00022722"/>
    </source>
</evidence>
<evidence type="ECO:0000256" key="14">
    <source>
        <dbReference type="HAMAP-Rule" id="MF_00052"/>
    </source>
</evidence>
<dbReference type="GO" id="GO:0003723">
    <property type="term" value="F:RNA binding"/>
    <property type="evidence" value="ECO:0007669"/>
    <property type="project" value="UniProtKB-UniRule"/>
</dbReference>
<evidence type="ECO:0000256" key="1">
    <source>
        <dbReference type="ARBA" id="ARBA00000077"/>
    </source>
</evidence>
<keyword evidence="8 14" id="KW-0963">Cytoplasm</keyword>
<dbReference type="Proteomes" id="UP000662873">
    <property type="component" value="Chromosome"/>
</dbReference>
<dbReference type="GO" id="GO:0043137">
    <property type="term" value="P:DNA replication, removal of RNA primer"/>
    <property type="evidence" value="ECO:0007669"/>
    <property type="project" value="TreeGrafter"/>
</dbReference>
<sequence>MNLLDFNTSPESPEAGLLFEEGVAGIDEAGRGPLAGPVVAAAVILPSGFDTLGLDDSKKLTFQQREEWAEKIRFKAHWGLAIVGPSQIDRTNILQATFQAMLDAYLSLPMRPTAVRVDGNQVPPGIDVPCSAWVKGDSKHTAIAAASILAKTERDSLMRGFATLYPGYGFERHFGYASPEHLEAIERLGPCPLHRMSFRPLRKDEQACLTFDA</sequence>
<feature type="domain" description="RNase H type-2" evidence="17">
    <location>
        <begin position="21"/>
        <end position="210"/>
    </location>
</feature>
<evidence type="ECO:0000256" key="10">
    <source>
        <dbReference type="ARBA" id="ARBA00022723"/>
    </source>
</evidence>
<evidence type="ECO:0000256" key="12">
    <source>
        <dbReference type="ARBA" id="ARBA00022801"/>
    </source>
</evidence>
<evidence type="ECO:0000256" key="5">
    <source>
        <dbReference type="ARBA" id="ARBA00007383"/>
    </source>
</evidence>
<comment type="subcellular location">
    <subcellularLocation>
        <location evidence="4 14">Cytoplasm</location>
    </subcellularLocation>
</comment>
<dbReference type="GO" id="GO:0006298">
    <property type="term" value="P:mismatch repair"/>
    <property type="evidence" value="ECO:0007669"/>
    <property type="project" value="TreeGrafter"/>
</dbReference>
<comment type="similarity">
    <text evidence="5 14 16">Belongs to the RNase HII family.</text>
</comment>
<dbReference type="InterPro" id="IPR022898">
    <property type="entry name" value="RNase_HII"/>
</dbReference>
<feature type="binding site" evidence="14 15">
    <location>
        <position position="28"/>
    </location>
    <ligand>
        <name>a divalent metal cation</name>
        <dbReference type="ChEBI" id="CHEBI:60240"/>
    </ligand>
</feature>
<evidence type="ECO:0000256" key="7">
    <source>
        <dbReference type="ARBA" id="ARBA00019179"/>
    </source>
</evidence>
<dbReference type="InterPro" id="IPR024567">
    <property type="entry name" value="RNase_HII/HIII_dom"/>
</dbReference>
<evidence type="ECO:0000256" key="15">
    <source>
        <dbReference type="PROSITE-ProRule" id="PRU01319"/>
    </source>
</evidence>
<evidence type="ECO:0000256" key="3">
    <source>
        <dbReference type="ARBA" id="ARBA00004065"/>
    </source>
</evidence>
<dbReference type="EMBL" id="AP021858">
    <property type="protein sequence ID" value="BBO23738.1"/>
    <property type="molecule type" value="Genomic_DNA"/>
</dbReference>
<keyword evidence="9 14" id="KW-0540">Nuclease</keyword>
<evidence type="ECO:0000256" key="4">
    <source>
        <dbReference type="ARBA" id="ARBA00004496"/>
    </source>
</evidence>
<evidence type="ECO:0000256" key="8">
    <source>
        <dbReference type="ARBA" id="ARBA00022490"/>
    </source>
</evidence>
<comment type="cofactor">
    <cofactor evidence="2">
        <name>Mg(2+)</name>
        <dbReference type="ChEBI" id="CHEBI:18420"/>
    </cofactor>
</comment>
<evidence type="ECO:0000256" key="11">
    <source>
        <dbReference type="ARBA" id="ARBA00022759"/>
    </source>
</evidence>
<dbReference type="PANTHER" id="PTHR10954">
    <property type="entry name" value="RIBONUCLEASE H2 SUBUNIT A"/>
    <property type="match status" value="1"/>
</dbReference>
<dbReference type="GO" id="GO:0004523">
    <property type="term" value="F:RNA-DNA hybrid ribonuclease activity"/>
    <property type="evidence" value="ECO:0007669"/>
    <property type="project" value="UniProtKB-UniRule"/>
</dbReference>
<dbReference type="Gene3D" id="3.30.420.10">
    <property type="entry name" value="Ribonuclease H-like superfamily/Ribonuclease H"/>
    <property type="match status" value="1"/>
</dbReference>
<dbReference type="HAMAP" id="MF_00052_B">
    <property type="entry name" value="RNase_HII_B"/>
    <property type="match status" value="1"/>
</dbReference>
<evidence type="ECO:0000313" key="18">
    <source>
        <dbReference type="EMBL" id="BBO23738.1"/>
    </source>
</evidence>
<reference evidence="18" key="1">
    <citation type="journal article" name="DNA Res.">
        <title>The physiological potential of anammox bacteria as revealed by their core genome structure.</title>
        <authorList>
            <person name="Okubo T."/>
            <person name="Toyoda A."/>
            <person name="Fukuhara K."/>
            <person name="Uchiyama I."/>
            <person name="Harigaya Y."/>
            <person name="Kuroiwa M."/>
            <person name="Suzuki T."/>
            <person name="Murakami Y."/>
            <person name="Suwa Y."/>
            <person name="Takami H."/>
        </authorList>
    </citation>
    <scope>NUCLEOTIDE SEQUENCE</scope>
    <source>
        <strain evidence="18">317325-2</strain>
    </source>
</reference>
<dbReference type="InterPro" id="IPR036397">
    <property type="entry name" value="RNaseH_sf"/>
</dbReference>
<dbReference type="CDD" id="cd07182">
    <property type="entry name" value="RNase_HII_bacteria_HII_like"/>
    <property type="match status" value="1"/>
</dbReference>
<dbReference type="SUPFAM" id="SSF53098">
    <property type="entry name" value="Ribonuclease H-like"/>
    <property type="match status" value="1"/>
</dbReference>
<dbReference type="KEGG" id="npy:NPRO_13330"/>
<dbReference type="PROSITE" id="PS51975">
    <property type="entry name" value="RNASE_H_2"/>
    <property type="match status" value="1"/>
</dbReference>
<keyword evidence="12 14" id="KW-0378">Hydrolase</keyword>
<feature type="binding site" evidence="14 15">
    <location>
        <position position="118"/>
    </location>
    <ligand>
        <name>a divalent metal cation</name>
        <dbReference type="ChEBI" id="CHEBI:60240"/>
    </ligand>
</feature>
<dbReference type="PANTHER" id="PTHR10954:SF18">
    <property type="entry name" value="RIBONUCLEASE HII"/>
    <property type="match status" value="1"/>
</dbReference>
<dbReference type="GO" id="GO:0030145">
    <property type="term" value="F:manganese ion binding"/>
    <property type="evidence" value="ECO:0007669"/>
    <property type="project" value="UniProtKB-UniRule"/>
</dbReference>
<evidence type="ECO:0000256" key="16">
    <source>
        <dbReference type="RuleBase" id="RU003515"/>
    </source>
</evidence>
<organism evidence="18 19">
    <name type="scientific">Candidatus Nitrosymbiomonas proteolyticus</name>
    <dbReference type="NCBI Taxonomy" id="2608984"/>
    <lineage>
        <taxon>Bacteria</taxon>
        <taxon>Bacillati</taxon>
        <taxon>Armatimonadota</taxon>
        <taxon>Armatimonadota incertae sedis</taxon>
        <taxon>Candidatus Nitrosymbiomonas</taxon>
    </lineage>
</organism>
<keyword evidence="13 14" id="KW-0464">Manganese</keyword>
<comment type="function">
    <text evidence="3 14 16">Endonuclease that specifically degrades the RNA of RNA-DNA hybrids.</text>
</comment>
<dbReference type="GO" id="GO:0032299">
    <property type="term" value="C:ribonuclease H2 complex"/>
    <property type="evidence" value="ECO:0007669"/>
    <property type="project" value="TreeGrafter"/>
</dbReference>
<evidence type="ECO:0000313" key="19">
    <source>
        <dbReference type="Proteomes" id="UP000662873"/>
    </source>
</evidence>
<keyword evidence="11 14" id="KW-0255">Endonuclease</keyword>
<comment type="cofactor">
    <cofactor evidence="14 15">
        <name>Mn(2+)</name>
        <dbReference type="ChEBI" id="CHEBI:29035"/>
    </cofactor>
    <cofactor evidence="14 15">
        <name>Mg(2+)</name>
        <dbReference type="ChEBI" id="CHEBI:18420"/>
    </cofactor>
    <text evidence="14 15">Manganese or magnesium. Binds 1 divalent metal ion per monomer in the absence of substrate. May bind a second metal ion after substrate binding.</text>
</comment>
<proteinExistence type="inferred from homology"/>
<evidence type="ECO:0000256" key="2">
    <source>
        <dbReference type="ARBA" id="ARBA00001946"/>
    </source>
</evidence>
<evidence type="ECO:0000259" key="17">
    <source>
        <dbReference type="PROSITE" id="PS51975"/>
    </source>
</evidence>
<protein>
    <recommendedName>
        <fullName evidence="7 14">Ribonuclease HII</fullName>
        <shortName evidence="14">RNase HII</shortName>
        <ecNumber evidence="6 14">3.1.26.4</ecNumber>
    </recommendedName>
</protein>
<dbReference type="AlphaFoldDB" id="A0A809RAR2"/>
<keyword evidence="10 14" id="KW-0479">Metal-binding</keyword>